<evidence type="ECO:0000313" key="1">
    <source>
        <dbReference type="EMBL" id="GGB60394.1"/>
    </source>
</evidence>
<keyword evidence="2" id="KW-1185">Reference proteome</keyword>
<reference evidence="2" key="1">
    <citation type="journal article" date="2019" name="Int. J. Syst. Evol. Microbiol.">
        <title>The Global Catalogue of Microorganisms (GCM) 10K type strain sequencing project: providing services to taxonomists for standard genome sequencing and annotation.</title>
        <authorList>
            <consortium name="The Broad Institute Genomics Platform"/>
            <consortium name="The Broad Institute Genome Sequencing Center for Infectious Disease"/>
            <person name="Wu L."/>
            <person name="Ma J."/>
        </authorList>
    </citation>
    <scope>NUCLEOTIDE SEQUENCE [LARGE SCALE GENOMIC DNA]</scope>
    <source>
        <strain evidence="2">CGMCC 1.15928</strain>
    </source>
</reference>
<organism evidence="1 2">
    <name type="scientific">Henriciella pelagia</name>
    <dbReference type="NCBI Taxonomy" id="1977912"/>
    <lineage>
        <taxon>Bacteria</taxon>
        <taxon>Pseudomonadati</taxon>
        <taxon>Pseudomonadota</taxon>
        <taxon>Alphaproteobacteria</taxon>
        <taxon>Hyphomonadales</taxon>
        <taxon>Hyphomonadaceae</taxon>
        <taxon>Henriciella</taxon>
    </lineage>
</organism>
<comment type="caution">
    <text evidence="1">The sequence shown here is derived from an EMBL/GenBank/DDBJ whole genome shotgun (WGS) entry which is preliminary data.</text>
</comment>
<protein>
    <submittedName>
        <fullName evidence="1">Uncharacterized protein</fullName>
    </submittedName>
</protein>
<dbReference type="EMBL" id="BMKF01000001">
    <property type="protein sequence ID" value="GGB60394.1"/>
    <property type="molecule type" value="Genomic_DNA"/>
</dbReference>
<accession>A0ABQ1J5J3</accession>
<proteinExistence type="predicted"/>
<dbReference type="Proteomes" id="UP000628854">
    <property type="component" value="Unassembled WGS sequence"/>
</dbReference>
<sequence length="150" mass="16813">MANSSPKRRRTKDLSGLWTGFYAYDLTDDAVMFTAWIKEETGKVTGSILEENLTEDRDFAEYEARITGYRQGLDVHFTKIAIDDESGEPFMLRYHGDVDADCCLISGVWFFDDPSDWTGTFMMTRISGELKARTAVAASQTPRDPDAGAS</sequence>
<name>A0ABQ1J5J3_9PROT</name>
<evidence type="ECO:0000313" key="2">
    <source>
        <dbReference type="Proteomes" id="UP000628854"/>
    </source>
</evidence>
<dbReference type="RefSeq" id="WP_084393650.1">
    <property type="nucleotide sequence ID" value="NZ_BMKF01000001.1"/>
</dbReference>
<gene>
    <name evidence="1" type="ORF">GCM10011503_06080</name>
</gene>